<evidence type="ECO:0000256" key="9">
    <source>
        <dbReference type="ARBA" id="ARBA00022842"/>
    </source>
</evidence>
<accession>A0A517NH20</accession>
<evidence type="ECO:0000256" key="1">
    <source>
        <dbReference type="ARBA" id="ARBA00004496"/>
    </source>
</evidence>
<dbReference type="NCBIfam" id="TIGR00150">
    <property type="entry name" value="T6A_YjeE"/>
    <property type="match status" value="1"/>
</dbReference>
<reference evidence="11 12" key="1">
    <citation type="submission" date="2019-02" db="EMBL/GenBank/DDBJ databases">
        <title>Deep-cultivation of Planctomycetes and their phenomic and genomic characterization uncovers novel biology.</title>
        <authorList>
            <person name="Wiegand S."/>
            <person name="Jogler M."/>
            <person name="Boedeker C."/>
            <person name="Pinto D."/>
            <person name="Vollmers J."/>
            <person name="Rivas-Marin E."/>
            <person name="Kohn T."/>
            <person name="Peeters S.H."/>
            <person name="Heuer A."/>
            <person name="Rast P."/>
            <person name="Oberbeckmann S."/>
            <person name="Bunk B."/>
            <person name="Jeske O."/>
            <person name="Meyerdierks A."/>
            <person name="Storesund J.E."/>
            <person name="Kallscheuer N."/>
            <person name="Luecker S."/>
            <person name="Lage O.M."/>
            <person name="Pohl T."/>
            <person name="Merkel B.J."/>
            <person name="Hornburger P."/>
            <person name="Mueller R.-W."/>
            <person name="Bruemmer F."/>
            <person name="Labrenz M."/>
            <person name="Spormann A.M."/>
            <person name="Op den Camp H."/>
            <person name="Overmann J."/>
            <person name="Amann R."/>
            <person name="Jetten M.S.M."/>
            <person name="Mascher T."/>
            <person name="Medema M.H."/>
            <person name="Devos D.P."/>
            <person name="Kaster A.-K."/>
            <person name="Ovreas L."/>
            <person name="Rohde M."/>
            <person name="Galperin M.Y."/>
            <person name="Jogler C."/>
        </authorList>
    </citation>
    <scope>NUCLEOTIDE SEQUENCE [LARGE SCALE GENOMIC DNA]</scope>
    <source>
        <strain evidence="11 12">K22_7</strain>
    </source>
</reference>
<evidence type="ECO:0000256" key="4">
    <source>
        <dbReference type="ARBA" id="ARBA00022490"/>
    </source>
</evidence>
<evidence type="ECO:0000256" key="8">
    <source>
        <dbReference type="ARBA" id="ARBA00022840"/>
    </source>
</evidence>
<dbReference type="SUPFAM" id="SSF52540">
    <property type="entry name" value="P-loop containing nucleoside triphosphate hydrolases"/>
    <property type="match status" value="1"/>
</dbReference>
<dbReference type="PANTHER" id="PTHR33540">
    <property type="entry name" value="TRNA THREONYLCARBAMOYLADENOSINE BIOSYNTHESIS PROTEIN TSAE"/>
    <property type="match status" value="1"/>
</dbReference>
<keyword evidence="9" id="KW-0460">Magnesium</keyword>
<dbReference type="GO" id="GO:0046872">
    <property type="term" value="F:metal ion binding"/>
    <property type="evidence" value="ECO:0007669"/>
    <property type="project" value="UniProtKB-KW"/>
</dbReference>
<evidence type="ECO:0000313" key="12">
    <source>
        <dbReference type="Proteomes" id="UP000318538"/>
    </source>
</evidence>
<dbReference type="PANTHER" id="PTHR33540:SF2">
    <property type="entry name" value="TRNA THREONYLCARBAMOYLADENOSINE BIOSYNTHESIS PROTEIN TSAE"/>
    <property type="match status" value="1"/>
</dbReference>
<keyword evidence="8" id="KW-0067">ATP-binding</keyword>
<evidence type="ECO:0000256" key="6">
    <source>
        <dbReference type="ARBA" id="ARBA00022723"/>
    </source>
</evidence>
<dbReference type="InterPro" id="IPR027417">
    <property type="entry name" value="P-loop_NTPase"/>
</dbReference>
<keyword evidence="5" id="KW-0819">tRNA processing</keyword>
<protein>
    <recommendedName>
        <fullName evidence="3">tRNA threonylcarbamoyladenosine biosynthesis protein TsaE</fullName>
    </recommendedName>
    <alternativeName>
        <fullName evidence="10">t(6)A37 threonylcarbamoyladenosine biosynthesis protein TsaE</fullName>
    </alternativeName>
</protein>
<comment type="similarity">
    <text evidence="2">Belongs to the TsaE family.</text>
</comment>
<dbReference type="Gene3D" id="3.40.50.300">
    <property type="entry name" value="P-loop containing nucleotide triphosphate hydrolases"/>
    <property type="match status" value="1"/>
</dbReference>
<gene>
    <name evidence="11" type="primary">tsaE</name>
    <name evidence="11" type="ORF">K227x_48410</name>
</gene>
<sequence>MIEFKITSLEQLQRFADSLAARLPGRVTIGLVGTLGAGKTSLTQAIAGAVGIDRADVTSPTFTLLQSHQGKRSGGESLTLHHLDAYRVADEDEFIELGVDELFDEDNAWTIIEWADRVRTCLPEETLWLKITLTSDSEARIIKAWTTDPDLAAVLAGCEAS</sequence>
<organism evidence="11 12">
    <name type="scientific">Rubripirellula lacrimiformis</name>
    <dbReference type="NCBI Taxonomy" id="1930273"/>
    <lineage>
        <taxon>Bacteria</taxon>
        <taxon>Pseudomonadati</taxon>
        <taxon>Planctomycetota</taxon>
        <taxon>Planctomycetia</taxon>
        <taxon>Pirellulales</taxon>
        <taxon>Pirellulaceae</taxon>
        <taxon>Rubripirellula</taxon>
    </lineage>
</organism>
<dbReference type="OrthoDB" id="9815896at2"/>
<dbReference type="Proteomes" id="UP000318538">
    <property type="component" value="Chromosome"/>
</dbReference>
<dbReference type="AlphaFoldDB" id="A0A517NH20"/>
<dbReference type="GO" id="GO:0005737">
    <property type="term" value="C:cytoplasm"/>
    <property type="evidence" value="ECO:0007669"/>
    <property type="project" value="UniProtKB-SubCell"/>
</dbReference>
<dbReference type="EMBL" id="CP036525">
    <property type="protein sequence ID" value="QDT06431.1"/>
    <property type="molecule type" value="Genomic_DNA"/>
</dbReference>
<dbReference type="Pfam" id="PF02367">
    <property type="entry name" value="TsaE"/>
    <property type="match status" value="1"/>
</dbReference>
<evidence type="ECO:0000256" key="2">
    <source>
        <dbReference type="ARBA" id="ARBA00007599"/>
    </source>
</evidence>
<evidence type="ECO:0000313" key="11">
    <source>
        <dbReference type="EMBL" id="QDT06431.1"/>
    </source>
</evidence>
<dbReference type="KEGG" id="rlc:K227x_48410"/>
<evidence type="ECO:0000256" key="7">
    <source>
        <dbReference type="ARBA" id="ARBA00022741"/>
    </source>
</evidence>
<keyword evidence="6" id="KW-0479">Metal-binding</keyword>
<dbReference type="GO" id="GO:0002949">
    <property type="term" value="P:tRNA threonylcarbamoyladenosine modification"/>
    <property type="evidence" value="ECO:0007669"/>
    <property type="project" value="InterPro"/>
</dbReference>
<proteinExistence type="inferred from homology"/>
<dbReference type="GO" id="GO:0005524">
    <property type="term" value="F:ATP binding"/>
    <property type="evidence" value="ECO:0007669"/>
    <property type="project" value="UniProtKB-KW"/>
</dbReference>
<evidence type="ECO:0000256" key="3">
    <source>
        <dbReference type="ARBA" id="ARBA00019010"/>
    </source>
</evidence>
<dbReference type="RefSeq" id="WP_145173053.1">
    <property type="nucleotide sequence ID" value="NZ_CP036525.1"/>
</dbReference>
<keyword evidence="4" id="KW-0963">Cytoplasm</keyword>
<evidence type="ECO:0000256" key="10">
    <source>
        <dbReference type="ARBA" id="ARBA00032441"/>
    </source>
</evidence>
<keyword evidence="12" id="KW-1185">Reference proteome</keyword>
<dbReference type="InterPro" id="IPR003442">
    <property type="entry name" value="T6A_TsaE"/>
</dbReference>
<name>A0A517NH20_9BACT</name>
<comment type="subcellular location">
    <subcellularLocation>
        <location evidence="1">Cytoplasm</location>
    </subcellularLocation>
</comment>
<keyword evidence="7" id="KW-0547">Nucleotide-binding</keyword>
<evidence type="ECO:0000256" key="5">
    <source>
        <dbReference type="ARBA" id="ARBA00022694"/>
    </source>
</evidence>